<gene>
    <name evidence="3" type="ORF">GCM10009654_08060</name>
</gene>
<accession>A0ABN1UJI0</accession>
<dbReference type="Proteomes" id="UP001501371">
    <property type="component" value="Unassembled WGS sequence"/>
</dbReference>
<organism evidence="3 4">
    <name type="scientific">Streptomyces hebeiensis</name>
    <dbReference type="NCBI Taxonomy" id="229486"/>
    <lineage>
        <taxon>Bacteria</taxon>
        <taxon>Bacillati</taxon>
        <taxon>Actinomycetota</taxon>
        <taxon>Actinomycetes</taxon>
        <taxon>Kitasatosporales</taxon>
        <taxon>Streptomycetaceae</taxon>
        <taxon>Streptomyces</taxon>
    </lineage>
</organism>
<dbReference type="InterPro" id="IPR020471">
    <property type="entry name" value="AKR"/>
</dbReference>
<dbReference type="SUPFAM" id="SSF51430">
    <property type="entry name" value="NAD(P)-linked oxidoreductase"/>
    <property type="match status" value="1"/>
</dbReference>
<reference evidence="3 4" key="1">
    <citation type="journal article" date="2019" name="Int. J. Syst. Evol. Microbiol.">
        <title>The Global Catalogue of Microorganisms (GCM) 10K type strain sequencing project: providing services to taxonomists for standard genome sequencing and annotation.</title>
        <authorList>
            <consortium name="The Broad Institute Genomics Platform"/>
            <consortium name="The Broad Institute Genome Sequencing Center for Infectious Disease"/>
            <person name="Wu L."/>
            <person name="Ma J."/>
        </authorList>
    </citation>
    <scope>NUCLEOTIDE SEQUENCE [LARGE SCALE GENOMIC DNA]</scope>
    <source>
        <strain evidence="3 4">JCM 12696</strain>
    </source>
</reference>
<comment type="caution">
    <text evidence="3">The sequence shown here is derived from an EMBL/GenBank/DDBJ whole genome shotgun (WGS) entry which is preliminary data.</text>
</comment>
<dbReference type="PANTHER" id="PTHR43625">
    <property type="entry name" value="AFLATOXIN B1 ALDEHYDE REDUCTASE"/>
    <property type="match status" value="1"/>
</dbReference>
<feature type="domain" description="NADP-dependent oxidoreductase" evidence="2">
    <location>
        <begin position="15"/>
        <end position="304"/>
    </location>
</feature>
<dbReference type="InterPro" id="IPR050791">
    <property type="entry name" value="Aldo-Keto_reductase"/>
</dbReference>
<dbReference type="EMBL" id="BAAAKV010000005">
    <property type="protein sequence ID" value="GAA1154908.1"/>
    <property type="molecule type" value="Genomic_DNA"/>
</dbReference>
<dbReference type="InterPro" id="IPR036812">
    <property type="entry name" value="NAD(P)_OxRdtase_dom_sf"/>
</dbReference>
<evidence type="ECO:0000259" key="2">
    <source>
        <dbReference type="Pfam" id="PF00248"/>
    </source>
</evidence>
<name>A0ABN1UJI0_9ACTN</name>
<dbReference type="Pfam" id="PF00248">
    <property type="entry name" value="Aldo_ket_red"/>
    <property type="match status" value="1"/>
</dbReference>
<keyword evidence="1" id="KW-0560">Oxidoreductase</keyword>
<dbReference type="Gene3D" id="3.20.20.100">
    <property type="entry name" value="NADP-dependent oxidoreductase domain"/>
    <property type="match status" value="1"/>
</dbReference>
<proteinExistence type="predicted"/>
<sequence>MRNILMDDDSQSIRVGLGCTSLSRGYSPVQQDEDDSVRVVHRALDLGIRIFDTADIYGPYSNERLLGRALKSHRDRAVIATKCGLVTNPDGTLSRDGRPQHIRAACDASLRRLATDTIDLYQLHRVDPDVPLEETWGALADLVRAGKARGLGISHATVDELERINGQFPISAVQYELSVLARHSLDDVLKWCETTGTPFLAFSPLGRGLLTGQVDHAVLDEKDARSRDPRFHEHAFAANRAIVDGLTRVARRHGATTAQVSIAWVLAQSELVIPIPATKRRRWLEQNAAAASLELTDEDLRDLARLPAVVGRMHWDYARSGS</sequence>
<dbReference type="InterPro" id="IPR023210">
    <property type="entry name" value="NADP_OxRdtase_dom"/>
</dbReference>
<evidence type="ECO:0000313" key="4">
    <source>
        <dbReference type="Proteomes" id="UP001501371"/>
    </source>
</evidence>
<dbReference type="PRINTS" id="PR00069">
    <property type="entry name" value="ALDKETRDTASE"/>
</dbReference>
<protein>
    <submittedName>
        <fullName evidence="3">Aldo/keto reductase</fullName>
    </submittedName>
</protein>
<evidence type="ECO:0000256" key="1">
    <source>
        <dbReference type="ARBA" id="ARBA00023002"/>
    </source>
</evidence>
<keyword evidence="4" id="KW-1185">Reference proteome</keyword>
<evidence type="ECO:0000313" key="3">
    <source>
        <dbReference type="EMBL" id="GAA1154908.1"/>
    </source>
</evidence>
<dbReference type="PANTHER" id="PTHR43625:SF40">
    <property type="entry name" value="ALDO-KETO REDUCTASE YAKC [NADP(+)]"/>
    <property type="match status" value="1"/>
</dbReference>